<dbReference type="InterPro" id="IPR043136">
    <property type="entry name" value="B30.2/SPRY_sf"/>
</dbReference>
<reference evidence="1 2" key="1">
    <citation type="submission" date="2019-03" db="EMBL/GenBank/DDBJ databases">
        <title>Single cell metagenomics reveals metabolic interactions within the superorganism composed of flagellate Streblomastix strix and complex community of Bacteroidetes bacteria on its surface.</title>
        <authorList>
            <person name="Treitli S.C."/>
            <person name="Kolisko M."/>
            <person name="Husnik F."/>
            <person name="Keeling P."/>
            <person name="Hampl V."/>
        </authorList>
    </citation>
    <scope>NUCLEOTIDE SEQUENCE [LARGE SCALE GENOMIC DNA]</scope>
    <source>
        <strain evidence="1">ST1C</strain>
    </source>
</reference>
<dbReference type="AlphaFoldDB" id="A0A5J4U9Z9"/>
<sequence length="186" mass="21028">PTPYTAQIPKGLLQKDVKVKEDTFTLNNRNHSTILFDPLIKNGVFRFEVLNIQDLYAVGIADESVKYGRGEGPDKRGYYKIIEYDDLGWIQHIGETIRGNAEIKNNGDRITLELNMDSNPRTLTFFVNDVEQPNFVINIPSAIRACIISENASFKVLKFEALSAPVAVNGAGSHSWEWGKEWKKIE</sequence>
<evidence type="ECO:0000313" key="1">
    <source>
        <dbReference type="EMBL" id="KAA6366721.1"/>
    </source>
</evidence>
<dbReference type="OrthoDB" id="2306477at2759"/>
<dbReference type="Proteomes" id="UP000324800">
    <property type="component" value="Unassembled WGS sequence"/>
</dbReference>
<evidence type="ECO:0000313" key="2">
    <source>
        <dbReference type="Proteomes" id="UP000324800"/>
    </source>
</evidence>
<accession>A0A5J4U9Z9</accession>
<feature type="non-terminal residue" evidence="1">
    <location>
        <position position="1"/>
    </location>
</feature>
<proteinExistence type="predicted"/>
<comment type="caution">
    <text evidence="1">The sequence shown here is derived from an EMBL/GenBank/DDBJ whole genome shotgun (WGS) entry which is preliminary data.</text>
</comment>
<dbReference type="EMBL" id="SNRW01019066">
    <property type="protein sequence ID" value="KAA6366721.1"/>
    <property type="molecule type" value="Genomic_DNA"/>
</dbReference>
<name>A0A5J4U9Z9_9EUKA</name>
<dbReference type="Gene3D" id="2.60.120.920">
    <property type="match status" value="1"/>
</dbReference>
<protein>
    <submittedName>
        <fullName evidence="1">Uncharacterized protein</fullName>
    </submittedName>
</protein>
<organism evidence="1 2">
    <name type="scientific">Streblomastix strix</name>
    <dbReference type="NCBI Taxonomy" id="222440"/>
    <lineage>
        <taxon>Eukaryota</taxon>
        <taxon>Metamonada</taxon>
        <taxon>Preaxostyla</taxon>
        <taxon>Oxymonadida</taxon>
        <taxon>Streblomastigidae</taxon>
        <taxon>Streblomastix</taxon>
    </lineage>
</organism>
<gene>
    <name evidence="1" type="ORF">EZS28_037752</name>
</gene>